<dbReference type="RefSeq" id="WP_332864604.1">
    <property type="nucleotide sequence ID" value="NZ_JBAFSM010000012.1"/>
</dbReference>
<proteinExistence type="predicted"/>
<protein>
    <submittedName>
        <fullName evidence="1">Uncharacterized protein</fullName>
    </submittedName>
</protein>
<name>A0AAW9QVX9_9CHRO</name>
<dbReference type="EMBL" id="JBAFSM010000012">
    <property type="protein sequence ID" value="MEG3437124.1"/>
    <property type="molecule type" value="Genomic_DNA"/>
</dbReference>
<keyword evidence="2" id="KW-1185">Reference proteome</keyword>
<gene>
    <name evidence="1" type="ORF">V0288_08340</name>
</gene>
<evidence type="ECO:0000313" key="1">
    <source>
        <dbReference type="EMBL" id="MEG3437124.1"/>
    </source>
</evidence>
<comment type="caution">
    <text evidence="1">The sequence shown here is derived from an EMBL/GenBank/DDBJ whole genome shotgun (WGS) entry which is preliminary data.</text>
</comment>
<evidence type="ECO:0000313" key="2">
    <source>
        <dbReference type="Proteomes" id="UP001328733"/>
    </source>
</evidence>
<organism evidence="1 2">
    <name type="scientific">Pannus brasiliensis CCIBt3594</name>
    <dbReference type="NCBI Taxonomy" id="1427578"/>
    <lineage>
        <taxon>Bacteria</taxon>
        <taxon>Bacillati</taxon>
        <taxon>Cyanobacteriota</taxon>
        <taxon>Cyanophyceae</taxon>
        <taxon>Oscillatoriophycideae</taxon>
        <taxon>Chroococcales</taxon>
        <taxon>Microcystaceae</taxon>
        <taxon>Pannus</taxon>
    </lineage>
</organism>
<reference evidence="1 2" key="1">
    <citation type="submission" date="2024-01" db="EMBL/GenBank/DDBJ databases">
        <title>Genomic insights into the taxonomy and metabolism of the cyanobacterium Pannus brasiliensis CCIBt3594.</title>
        <authorList>
            <person name="Machado M."/>
            <person name="Botero N.B."/>
            <person name="Andreote A.P.D."/>
            <person name="Feitosa A.M.T."/>
            <person name="Popin R."/>
            <person name="Sivonen K."/>
            <person name="Fiore M.F."/>
        </authorList>
    </citation>
    <scope>NUCLEOTIDE SEQUENCE [LARGE SCALE GENOMIC DNA]</scope>
    <source>
        <strain evidence="1 2">CCIBt3594</strain>
    </source>
</reference>
<accession>A0AAW9QVX9</accession>
<sequence>MGKNLSRISGCLIFLGGLLALRGSIASPPVSTCPIDIEPLTDRLLQDLPSYANRVIQRSRSVVDGNRSLYIPLYVIIAGRPEFEPLPLRVAPSEAPPRVPDTTQQVFFTTLENQYDSTRQVRLQNFHWLFLTRTTQGWRLVTLYTQLAAIPPSPPLPPVETSSGSIGQAIRLWLRDCEAGALR</sequence>
<dbReference type="AlphaFoldDB" id="A0AAW9QVX9"/>
<dbReference type="Proteomes" id="UP001328733">
    <property type="component" value="Unassembled WGS sequence"/>
</dbReference>